<dbReference type="Gene3D" id="3.30.70.1060">
    <property type="entry name" value="Dimeric alpha+beta barrel"/>
    <property type="match status" value="1"/>
</dbReference>
<reference evidence="3" key="1">
    <citation type="submission" date="2021-12" db="EMBL/GenBank/DDBJ databases">
        <title>Discovery of the Pendulisporaceae a myxobacterial family with distinct sporulation behavior and unique specialized metabolism.</title>
        <authorList>
            <person name="Garcia R."/>
            <person name="Popoff A."/>
            <person name="Bader C.D."/>
            <person name="Loehr J."/>
            <person name="Walesch S."/>
            <person name="Walt C."/>
            <person name="Boldt J."/>
            <person name="Bunk B."/>
            <person name="Haeckl F.J.F.P.J."/>
            <person name="Gunesch A.P."/>
            <person name="Birkelbach J."/>
            <person name="Nuebel U."/>
            <person name="Pietschmann T."/>
            <person name="Bach T."/>
            <person name="Mueller R."/>
        </authorList>
    </citation>
    <scope>NUCLEOTIDE SEQUENCE</scope>
    <source>
        <strain evidence="3">MSr11367</strain>
    </source>
</reference>
<dbReference type="SUPFAM" id="SSF54909">
    <property type="entry name" value="Dimeric alpha+beta barrel"/>
    <property type="match status" value="1"/>
</dbReference>
<gene>
    <name evidence="3" type="ORF">LVJ94_48595</name>
</gene>
<feature type="domain" description="YCII-related" evidence="2">
    <location>
        <begin position="22"/>
        <end position="110"/>
    </location>
</feature>
<evidence type="ECO:0000256" key="1">
    <source>
        <dbReference type="ARBA" id="ARBA00007689"/>
    </source>
</evidence>
<sequence>MSKDTQVSEYLVLSRGRWDEDKSPHEIQGAIDAFYAWHERAVREGRMRAGQRLGVERRLVSKQGVNDGPFAETKEVIGGYWFILASSLEEACALAAENPCLACGLTFEVRPIELTRASALAVSNETAVRR</sequence>
<dbReference type="Proteomes" id="UP001374803">
    <property type="component" value="Chromosome"/>
</dbReference>
<protein>
    <submittedName>
        <fullName evidence="3">YciI family protein</fullName>
    </submittedName>
</protein>
<accession>A0ABZ2L1W8</accession>
<keyword evidence="4" id="KW-1185">Reference proteome</keyword>
<proteinExistence type="inferred from homology"/>
<dbReference type="PANTHER" id="PTHR35174:SF3">
    <property type="entry name" value="BLL7171 PROTEIN"/>
    <property type="match status" value="1"/>
</dbReference>
<evidence type="ECO:0000313" key="3">
    <source>
        <dbReference type="EMBL" id="WXB04742.1"/>
    </source>
</evidence>
<evidence type="ECO:0000313" key="4">
    <source>
        <dbReference type="Proteomes" id="UP001374803"/>
    </source>
</evidence>
<dbReference type="EMBL" id="CP089983">
    <property type="protein sequence ID" value="WXB04742.1"/>
    <property type="molecule type" value="Genomic_DNA"/>
</dbReference>
<dbReference type="PANTHER" id="PTHR35174">
    <property type="entry name" value="BLL7171 PROTEIN-RELATED"/>
    <property type="match status" value="1"/>
</dbReference>
<dbReference type="Pfam" id="PF03795">
    <property type="entry name" value="YCII"/>
    <property type="match status" value="1"/>
</dbReference>
<comment type="similarity">
    <text evidence="1">Belongs to the YciI family.</text>
</comment>
<organism evidence="3 4">
    <name type="scientific">Pendulispora rubella</name>
    <dbReference type="NCBI Taxonomy" id="2741070"/>
    <lineage>
        <taxon>Bacteria</taxon>
        <taxon>Pseudomonadati</taxon>
        <taxon>Myxococcota</taxon>
        <taxon>Myxococcia</taxon>
        <taxon>Myxococcales</taxon>
        <taxon>Sorangiineae</taxon>
        <taxon>Pendulisporaceae</taxon>
        <taxon>Pendulispora</taxon>
    </lineage>
</organism>
<dbReference type="InterPro" id="IPR005545">
    <property type="entry name" value="YCII"/>
</dbReference>
<dbReference type="InterPro" id="IPR011008">
    <property type="entry name" value="Dimeric_a/b-barrel"/>
</dbReference>
<evidence type="ECO:0000259" key="2">
    <source>
        <dbReference type="Pfam" id="PF03795"/>
    </source>
</evidence>
<name>A0ABZ2L1W8_9BACT</name>
<dbReference type="RefSeq" id="WP_394834387.1">
    <property type="nucleotide sequence ID" value="NZ_CP089929.1"/>
</dbReference>